<evidence type="ECO:0000313" key="2">
    <source>
        <dbReference type="EMBL" id="SEH74746.1"/>
    </source>
</evidence>
<dbReference type="STRING" id="1159016.SAMN02927937_01189"/>
<evidence type="ECO:0000256" key="1">
    <source>
        <dbReference type="SAM" id="Phobius"/>
    </source>
</evidence>
<dbReference type="EMBL" id="FNXE01000013">
    <property type="protein sequence ID" value="SEH74746.1"/>
    <property type="molecule type" value="Genomic_DNA"/>
</dbReference>
<name>A0A1H6KT36_9FLAO</name>
<dbReference type="OrthoDB" id="9786064at2"/>
<accession>A0A1H6KT36</accession>
<dbReference type="RefSeq" id="WP_091097353.1">
    <property type="nucleotide sequence ID" value="NZ_FNXE01000013.1"/>
</dbReference>
<reference evidence="2 3" key="1">
    <citation type="submission" date="2016-10" db="EMBL/GenBank/DDBJ databases">
        <authorList>
            <person name="de Groot N.N."/>
        </authorList>
    </citation>
    <scope>NUCLEOTIDE SEQUENCE [LARGE SCALE GENOMIC DNA]</scope>
    <source>
        <strain evidence="2 3">CGMCC 1.10825</strain>
    </source>
</reference>
<proteinExistence type="predicted"/>
<feature type="transmembrane region" description="Helical" evidence="1">
    <location>
        <begin position="7"/>
        <end position="28"/>
    </location>
</feature>
<dbReference type="AlphaFoldDB" id="A0A1H6KT36"/>
<protein>
    <recommendedName>
        <fullName evidence="4">PAP2 superfamily protein</fullName>
    </recommendedName>
</protein>
<keyword evidence="1" id="KW-1133">Transmembrane helix</keyword>
<keyword evidence="3" id="KW-1185">Reference proteome</keyword>
<evidence type="ECO:0000313" key="3">
    <source>
        <dbReference type="Proteomes" id="UP000199634"/>
    </source>
</evidence>
<dbReference type="PROSITE" id="PS51257">
    <property type="entry name" value="PROKAR_LIPOPROTEIN"/>
    <property type="match status" value="1"/>
</dbReference>
<evidence type="ECO:0008006" key="4">
    <source>
        <dbReference type="Google" id="ProtNLM"/>
    </source>
</evidence>
<organism evidence="2 3">
    <name type="scientific">Paenimyroides marinum</name>
    <dbReference type="NCBI Taxonomy" id="1159016"/>
    <lineage>
        <taxon>Bacteria</taxon>
        <taxon>Pseudomonadati</taxon>
        <taxon>Bacteroidota</taxon>
        <taxon>Flavobacteriia</taxon>
        <taxon>Flavobacteriales</taxon>
        <taxon>Flavobacteriaceae</taxon>
        <taxon>Paenimyroides</taxon>
    </lineage>
</organism>
<feature type="transmembrane region" description="Helical" evidence="1">
    <location>
        <begin position="103"/>
        <end position="125"/>
    </location>
</feature>
<feature type="transmembrane region" description="Helical" evidence="1">
    <location>
        <begin position="80"/>
        <end position="97"/>
    </location>
</feature>
<feature type="transmembrane region" description="Helical" evidence="1">
    <location>
        <begin position="40"/>
        <end position="60"/>
    </location>
</feature>
<sequence>MKYAAKIISYIFHPVLIPTIITGCFYLLNADFFIPVERFVATGQTFLMTFLLPVCIYFFLKSLGLLKSSVMVKNVQERAAPVFLNIVIINILVFKVWENVSNSALKIFFIAYCISYTLLFFGVLLKRKYSVHVASVCSVIPLFINQTTTYYLNPYIILPILLLIIGLVASARLYLRAHTNVEIILGALIGFVPSFILFYKM</sequence>
<gene>
    <name evidence="2" type="ORF">SAMN02927937_01189</name>
</gene>
<keyword evidence="1" id="KW-0812">Transmembrane</keyword>
<feature type="transmembrane region" description="Helical" evidence="1">
    <location>
        <begin position="181"/>
        <end position="199"/>
    </location>
</feature>
<dbReference type="Proteomes" id="UP000199634">
    <property type="component" value="Unassembled WGS sequence"/>
</dbReference>
<feature type="transmembrane region" description="Helical" evidence="1">
    <location>
        <begin position="155"/>
        <end position="175"/>
    </location>
</feature>
<keyword evidence="1" id="KW-0472">Membrane</keyword>